<reference evidence="1" key="1">
    <citation type="submission" date="2020-08" db="EMBL/GenBank/DDBJ databases">
        <title>Genome public.</title>
        <authorList>
            <person name="Liu C."/>
            <person name="Sun Q."/>
        </authorList>
    </citation>
    <scope>NUCLEOTIDE SEQUENCE</scope>
    <source>
        <strain evidence="1">BX5</strain>
    </source>
</reference>
<sequence>MSTLLGLDLGASAMKLAVGDRSGVSQIASVLLPSDLVRDHKMVSEEAVAQEVKHALREQHMKKRPCAVVIPAESAIVRRLTVPYMSPEQLRVNLPYEFHDFVQGDKDQYFYDYAVVAVGEGRKGEDGKEEPPTLDLLAAATRKETIAAYRRMLRLAGMKLVRAVPECLAYGNLLRAKLEQHPEEYRGECAVADLGHQSVRLHIYQNGVYNTTRTIELGGRSLDAIIADTAGVDPHLATGYKMSNYQGAQEISACRELYSRVAVEIMRAVNFYGFNTPDADLRDLYLSGGLANVTALREELERTLQLTLHPIDELCPGGLSGPETSYCAAAMGVLLQGNGR</sequence>
<dbReference type="InterPro" id="IPR050696">
    <property type="entry name" value="FtsA/MreB"/>
</dbReference>
<dbReference type="RefSeq" id="WP_186878358.1">
    <property type="nucleotide sequence ID" value="NZ_JACOPN010000004.1"/>
</dbReference>
<protein>
    <submittedName>
        <fullName evidence="1">Pilus assembly protein PilM</fullName>
    </submittedName>
</protein>
<gene>
    <name evidence="1" type="primary">pilM</name>
    <name evidence="1" type="ORF">H8S55_06865</name>
</gene>
<comment type="caution">
    <text evidence="1">The sequence shown here is derived from an EMBL/GenBank/DDBJ whole genome shotgun (WGS) entry which is preliminary data.</text>
</comment>
<dbReference type="Gene3D" id="3.30.420.40">
    <property type="match status" value="2"/>
</dbReference>
<organism evidence="1 2">
    <name type="scientific">Flintibacter faecis</name>
    <dbReference type="NCBI Taxonomy" id="2763047"/>
    <lineage>
        <taxon>Bacteria</taxon>
        <taxon>Bacillati</taxon>
        <taxon>Bacillota</taxon>
        <taxon>Clostridia</taxon>
        <taxon>Eubacteriales</taxon>
        <taxon>Flintibacter</taxon>
    </lineage>
</organism>
<dbReference type="Proteomes" id="UP000602260">
    <property type="component" value="Unassembled WGS sequence"/>
</dbReference>
<dbReference type="AlphaFoldDB" id="A0A8J6J3P7"/>
<evidence type="ECO:0000313" key="2">
    <source>
        <dbReference type="Proteomes" id="UP000602260"/>
    </source>
</evidence>
<dbReference type="Gene3D" id="3.30.1490.300">
    <property type="match status" value="1"/>
</dbReference>
<dbReference type="EMBL" id="JACOPN010000004">
    <property type="protein sequence ID" value="MBC5717036.1"/>
    <property type="molecule type" value="Genomic_DNA"/>
</dbReference>
<dbReference type="PANTHER" id="PTHR32432">
    <property type="entry name" value="CELL DIVISION PROTEIN FTSA-RELATED"/>
    <property type="match status" value="1"/>
</dbReference>
<dbReference type="Pfam" id="PF11104">
    <property type="entry name" value="PilM_2"/>
    <property type="match status" value="1"/>
</dbReference>
<proteinExistence type="predicted"/>
<name>A0A8J6J3P7_9FIRM</name>
<accession>A0A8J6J3P7</accession>
<evidence type="ECO:0000313" key="1">
    <source>
        <dbReference type="EMBL" id="MBC5717036.1"/>
    </source>
</evidence>
<dbReference type="InterPro" id="IPR005883">
    <property type="entry name" value="PilM"/>
</dbReference>
<dbReference type="PANTHER" id="PTHR32432:SF3">
    <property type="entry name" value="ETHANOLAMINE UTILIZATION PROTEIN EUTJ"/>
    <property type="match status" value="1"/>
</dbReference>
<dbReference type="SUPFAM" id="SSF53067">
    <property type="entry name" value="Actin-like ATPase domain"/>
    <property type="match status" value="2"/>
</dbReference>
<dbReference type="CDD" id="cd24049">
    <property type="entry name" value="ASKHA_NBD_PilM"/>
    <property type="match status" value="1"/>
</dbReference>
<keyword evidence="2" id="KW-1185">Reference proteome</keyword>
<dbReference type="InterPro" id="IPR043129">
    <property type="entry name" value="ATPase_NBD"/>
</dbReference>